<dbReference type="Gene3D" id="3.30.1240.10">
    <property type="match status" value="1"/>
</dbReference>
<dbReference type="GO" id="GO:0016791">
    <property type="term" value="F:phosphatase activity"/>
    <property type="evidence" value="ECO:0007669"/>
    <property type="project" value="TreeGrafter"/>
</dbReference>
<dbReference type="InterPro" id="IPR036412">
    <property type="entry name" value="HAD-like_sf"/>
</dbReference>
<dbReference type="SFLD" id="SFLDG01140">
    <property type="entry name" value="C2.B:_Phosphomannomutase_and_P"/>
    <property type="match status" value="1"/>
</dbReference>
<dbReference type="SFLD" id="SFLDS00003">
    <property type="entry name" value="Haloacid_Dehalogenase"/>
    <property type="match status" value="1"/>
</dbReference>
<gene>
    <name evidence="1" type="ORF">DWY25_13120</name>
</gene>
<dbReference type="Gene3D" id="3.40.50.1000">
    <property type="entry name" value="HAD superfamily/HAD-like"/>
    <property type="match status" value="1"/>
</dbReference>
<evidence type="ECO:0000313" key="1">
    <source>
        <dbReference type="EMBL" id="RGR71195.1"/>
    </source>
</evidence>
<dbReference type="NCBIfam" id="TIGR00099">
    <property type="entry name" value="Cof-subfamily"/>
    <property type="match status" value="1"/>
</dbReference>
<accession>A0A412FSP3</accession>
<reference evidence="1 2" key="1">
    <citation type="submission" date="2018-08" db="EMBL/GenBank/DDBJ databases">
        <title>A genome reference for cultivated species of the human gut microbiota.</title>
        <authorList>
            <person name="Zou Y."/>
            <person name="Xue W."/>
            <person name="Luo G."/>
        </authorList>
    </citation>
    <scope>NUCLEOTIDE SEQUENCE [LARGE SCALE GENOMIC DNA]</scope>
    <source>
        <strain evidence="1 2">AF24-29</strain>
    </source>
</reference>
<dbReference type="AlphaFoldDB" id="A0A412FSP3"/>
<organism evidence="1 2">
    <name type="scientific">Holdemania filiformis</name>
    <dbReference type="NCBI Taxonomy" id="61171"/>
    <lineage>
        <taxon>Bacteria</taxon>
        <taxon>Bacillati</taxon>
        <taxon>Bacillota</taxon>
        <taxon>Erysipelotrichia</taxon>
        <taxon>Erysipelotrichales</taxon>
        <taxon>Erysipelotrichaceae</taxon>
        <taxon>Holdemania</taxon>
    </lineage>
</organism>
<dbReference type="InterPro" id="IPR000150">
    <property type="entry name" value="Cof"/>
</dbReference>
<sequence length="279" mass="31068">MITDRGEYKKTNMENVKMLILDIDGTLIARGSETIRPAVVEALHQAQRQGIKLLIATGRAYYFIQQDVHDTLKPDYYVTINGQCLIETGKGIIEKHEIQEDTMIRLNKLCDELELGVGYKFDESVVCQSHFHQFHWGYLKGKDVGKLLIDDTAEQNYQKTHGLPMGLFIIGDEAKVESITDQFPELTFTWSYPQGYDIYSTGNDKTTTIESVLKRLGISWAETMAFGDGENDIPMLVKAGVGVAVANAKDNVKAAADYIAPSVDEDGVAEALRHFGVIA</sequence>
<dbReference type="EMBL" id="QRUP01000018">
    <property type="protein sequence ID" value="RGR71195.1"/>
    <property type="molecule type" value="Genomic_DNA"/>
</dbReference>
<dbReference type="GO" id="GO:0000287">
    <property type="term" value="F:magnesium ion binding"/>
    <property type="evidence" value="ECO:0007669"/>
    <property type="project" value="TreeGrafter"/>
</dbReference>
<dbReference type="PANTHER" id="PTHR10000">
    <property type="entry name" value="PHOSPHOSERINE PHOSPHATASE"/>
    <property type="match status" value="1"/>
</dbReference>
<keyword evidence="2" id="KW-1185">Reference proteome</keyword>
<proteinExistence type="predicted"/>
<dbReference type="NCBIfam" id="TIGR01484">
    <property type="entry name" value="HAD-SF-IIB"/>
    <property type="match status" value="1"/>
</dbReference>
<evidence type="ECO:0000313" key="2">
    <source>
        <dbReference type="Proteomes" id="UP000284178"/>
    </source>
</evidence>
<comment type="caution">
    <text evidence="1">The sequence shown here is derived from an EMBL/GenBank/DDBJ whole genome shotgun (WGS) entry which is preliminary data.</text>
</comment>
<name>A0A412FSP3_9FIRM</name>
<dbReference type="InterPro" id="IPR006379">
    <property type="entry name" value="HAD-SF_hydro_IIB"/>
</dbReference>
<dbReference type="SUPFAM" id="SSF56784">
    <property type="entry name" value="HAD-like"/>
    <property type="match status" value="1"/>
</dbReference>
<dbReference type="InterPro" id="IPR023214">
    <property type="entry name" value="HAD_sf"/>
</dbReference>
<dbReference type="GO" id="GO:0005829">
    <property type="term" value="C:cytosol"/>
    <property type="evidence" value="ECO:0007669"/>
    <property type="project" value="TreeGrafter"/>
</dbReference>
<dbReference type="PANTHER" id="PTHR10000:SF25">
    <property type="entry name" value="PHOSPHATASE YKRA-RELATED"/>
    <property type="match status" value="1"/>
</dbReference>
<protein>
    <submittedName>
        <fullName evidence="1">HAD family phosphatase</fullName>
    </submittedName>
</protein>
<dbReference type="Pfam" id="PF08282">
    <property type="entry name" value="Hydrolase_3"/>
    <property type="match status" value="1"/>
</dbReference>
<dbReference type="Proteomes" id="UP000284178">
    <property type="component" value="Unassembled WGS sequence"/>
</dbReference>